<evidence type="ECO:0000256" key="1">
    <source>
        <dbReference type="SAM" id="SignalP"/>
    </source>
</evidence>
<comment type="caution">
    <text evidence="3">The sequence shown here is derived from an EMBL/GenBank/DDBJ whole genome shotgun (WGS) entry which is preliminary data.</text>
</comment>
<reference evidence="3" key="1">
    <citation type="submission" date="2018-11" db="EMBL/GenBank/DDBJ databases">
        <authorList>
            <consortium name="Pathogen Informatics"/>
        </authorList>
    </citation>
    <scope>NUCLEOTIDE SEQUENCE</scope>
</reference>
<dbReference type="PROSITE" id="PS01186">
    <property type="entry name" value="EGF_2"/>
    <property type="match status" value="2"/>
</dbReference>
<accession>A0A448XNH1</accession>
<sequence>MNLLLICHFIRLTAFVHVATTPSRRYEIGCGECRGEPIPELAKCVNGTCICLPGYLLDESGKVCSECQSTADCHPEAKCTSNQEYQYSYGCKCKLGFIGDGVHSCTRSDILEPPPVTTTTSLPVSKEACGGRCRASNSKCDTVSQQCRCQRGYSGDGINYCDWNCELCLPNAECQRNEEKCVCRRGYQGDGYTYCDVITTPGKFLQMPFIKEYGF</sequence>
<keyword evidence="1" id="KW-0732">Signal</keyword>
<evidence type="ECO:0000313" key="4">
    <source>
        <dbReference type="Proteomes" id="UP000784294"/>
    </source>
</evidence>
<gene>
    <name evidence="3" type="ORF">PXEA_LOCUS34349</name>
</gene>
<keyword evidence="4" id="KW-1185">Reference proteome</keyword>
<evidence type="ECO:0000259" key="2">
    <source>
        <dbReference type="PROSITE" id="PS01186"/>
    </source>
</evidence>
<dbReference type="Proteomes" id="UP000784294">
    <property type="component" value="Unassembled WGS sequence"/>
</dbReference>
<dbReference type="AlphaFoldDB" id="A0A448XNH1"/>
<feature type="domain" description="EGF-like" evidence="2">
    <location>
        <begin position="147"/>
        <end position="161"/>
    </location>
</feature>
<dbReference type="InterPro" id="IPR000742">
    <property type="entry name" value="EGF"/>
</dbReference>
<protein>
    <recommendedName>
        <fullName evidence="2">EGF-like domain-containing protein</fullName>
    </recommendedName>
</protein>
<feature type="chain" id="PRO_5019174386" description="EGF-like domain-containing protein" evidence="1">
    <location>
        <begin position="19"/>
        <end position="215"/>
    </location>
</feature>
<feature type="signal peptide" evidence="1">
    <location>
        <begin position="1"/>
        <end position="18"/>
    </location>
</feature>
<evidence type="ECO:0000313" key="3">
    <source>
        <dbReference type="EMBL" id="VEL40909.1"/>
    </source>
</evidence>
<dbReference type="SMART" id="SM00181">
    <property type="entry name" value="EGF"/>
    <property type="match status" value="4"/>
</dbReference>
<feature type="domain" description="EGF-like" evidence="2">
    <location>
        <begin position="91"/>
        <end position="105"/>
    </location>
</feature>
<dbReference type="OrthoDB" id="6375837at2759"/>
<organism evidence="3 4">
    <name type="scientific">Protopolystoma xenopodis</name>
    <dbReference type="NCBI Taxonomy" id="117903"/>
    <lineage>
        <taxon>Eukaryota</taxon>
        <taxon>Metazoa</taxon>
        <taxon>Spiralia</taxon>
        <taxon>Lophotrochozoa</taxon>
        <taxon>Platyhelminthes</taxon>
        <taxon>Monogenea</taxon>
        <taxon>Polyopisthocotylea</taxon>
        <taxon>Polystomatidea</taxon>
        <taxon>Polystomatidae</taxon>
        <taxon>Protopolystoma</taxon>
    </lineage>
</organism>
<name>A0A448XNH1_9PLAT</name>
<proteinExistence type="predicted"/>
<dbReference type="Gene3D" id="2.10.25.10">
    <property type="entry name" value="Laminin"/>
    <property type="match status" value="1"/>
</dbReference>
<dbReference type="EMBL" id="CAAALY010266996">
    <property type="protein sequence ID" value="VEL40909.1"/>
    <property type="molecule type" value="Genomic_DNA"/>
</dbReference>